<feature type="chain" id="PRO_5010312791" description="Malectin-like domain-containing protein" evidence="12">
    <location>
        <begin position="25"/>
        <end position="461"/>
    </location>
</feature>
<keyword evidence="8" id="KW-0067">ATP-binding</keyword>
<keyword evidence="9" id="KW-1133">Transmembrane helix</keyword>
<evidence type="ECO:0000256" key="2">
    <source>
        <dbReference type="ARBA" id="ARBA00022527"/>
    </source>
</evidence>
<dbReference type="InterPro" id="IPR024788">
    <property type="entry name" value="Malectin-like_Carb-bd_dom"/>
</dbReference>
<evidence type="ECO:0000313" key="14">
    <source>
        <dbReference type="EMBL" id="OMO50625.1"/>
    </source>
</evidence>
<dbReference type="Gene3D" id="2.60.120.430">
    <property type="entry name" value="Galactose-binding lectin"/>
    <property type="match status" value="2"/>
</dbReference>
<evidence type="ECO:0000256" key="10">
    <source>
        <dbReference type="ARBA" id="ARBA00023136"/>
    </source>
</evidence>
<keyword evidence="15" id="KW-1185">Reference proteome</keyword>
<accession>A0A1R3FXS8</accession>
<evidence type="ECO:0000256" key="4">
    <source>
        <dbReference type="ARBA" id="ARBA00022692"/>
    </source>
</evidence>
<dbReference type="FunFam" id="2.60.120.430:FF:000007">
    <property type="entry name" value="FERONIA receptor-like kinase"/>
    <property type="match status" value="1"/>
</dbReference>
<dbReference type="AlphaFoldDB" id="A0A1R3FXS8"/>
<dbReference type="InterPro" id="IPR045272">
    <property type="entry name" value="ANXUR1/2-like"/>
</dbReference>
<organism evidence="14 15">
    <name type="scientific">Corchorus olitorius</name>
    <dbReference type="NCBI Taxonomy" id="93759"/>
    <lineage>
        <taxon>Eukaryota</taxon>
        <taxon>Viridiplantae</taxon>
        <taxon>Streptophyta</taxon>
        <taxon>Embryophyta</taxon>
        <taxon>Tracheophyta</taxon>
        <taxon>Spermatophyta</taxon>
        <taxon>Magnoliopsida</taxon>
        <taxon>eudicotyledons</taxon>
        <taxon>Gunneridae</taxon>
        <taxon>Pentapetalae</taxon>
        <taxon>rosids</taxon>
        <taxon>malvids</taxon>
        <taxon>Malvales</taxon>
        <taxon>Malvaceae</taxon>
        <taxon>Grewioideae</taxon>
        <taxon>Apeibeae</taxon>
        <taxon>Corchorus</taxon>
    </lineage>
</organism>
<keyword evidence="2" id="KW-0723">Serine/threonine-protein kinase</keyword>
<evidence type="ECO:0000256" key="12">
    <source>
        <dbReference type="SAM" id="SignalP"/>
    </source>
</evidence>
<comment type="subcellular location">
    <subcellularLocation>
        <location evidence="1">Membrane</location>
        <topology evidence="1">Single-pass type I membrane protein</topology>
    </subcellularLocation>
</comment>
<keyword evidence="10" id="KW-0472">Membrane</keyword>
<evidence type="ECO:0000256" key="7">
    <source>
        <dbReference type="ARBA" id="ARBA00022777"/>
    </source>
</evidence>
<dbReference type="FunFam" id="2.60.120.430:FF:000003">
    <property type="entry name" value="FERONIA receptor-like kinase"/>
    <property type="match status" value="1"/>
</dbReference>
<keyword evidence="6" id="KW-0547">Nucleotide-binding</keyword>
<gene>
    <name evidence="14" type="ORF">COLO4_37975</name>
</gene>
<evidence type="ECO:0000256" key="1">
    <source>
        <dbReference type="ARBA" id="ARBA00004479"/>
    </source>
</evidence>
<dbReference type="STRING" id="93759.A0A1R3FXS8"/>
<keyword evidence="4" id="KW-0812">Transmembrane</keyword>
<evidence type="ECO:0000256" key="6">
    <source>
        <dbReference type="ARBA" id="ARBA00022741"/>
    </source>
</evidence>
<comment type="caution">
    <text evidence="14">The sequence shown here is derived from an EMBL/GenBank/DDBJ whole genome shotgun (WGS) entry which is preliminary data.</text>
</comment>
<dbReference type="GO" id="GO:0005524">
    <property type="term" value="F:ATP binding"/>
    <property type="evidence" value="ECO:0007669"/>
    <property type="project" value="UniProtKB-KW"/>
</dbReference>
<dbReference type="PANTHER" id="PTHR34590:SF15">
    <property type="entry name" value="PROTEIN KINASE DOMAIN-CONTAINING PROTEIN"/>
    <property type="match status" value="1"/>
</dbReference>
<name>A0A1R3FXS8_9ROSI</name>
<evidence type="ECO:0000256" key="5">
    <source>
        <dbReference type="ARBA" id="ARBA00022729"/>
    </source>
</evidence>
<evidence type="ECO:0000313" key="15">
    <source>
        <dbReference type="Proteomes" id="UP000187203"/>
    </source>
</evidence>
<feature type="signal peptide" evidence="12">
    <location>
        <begin position="1"/>
        <end position="24"/>
    </location>
</feature>
<keyword evidence="5 12" id="KW-0732">Signal</keyword>
<dbReference type="EMBL" id="AWUE01024479">
    <property type="protein sequence ID" value="OMO50625.1"/>
    <property type="molecule type" value="Genomic_DNA"/>
</dbReference>
<evidence type="ECO:0000256" key="9">
    <source>
        <dbReference type="ARBA" id="ARBA00022989"/>
    </source>
</evidence>
<proteinExistence type="predicted"/>
<evidence type="ECO:0000256" key="11">
    <source>
        <dbReference type="ARBA" id="ARBA00023180"/>
    </source>
</evidence>
<dbReference type="Proteomes" id="UP000187203">
    <property type="component" value="Unassembled WGS sequence"/>
</dbReference>
<sequence length="461" mass="51235">MRILSILIPTVFLFFLLHLIATCAQIYTPPDNIALDCGSTTSDNSATAADGRKWTGDNDSKISVIEDSSGKSVSATANTPSSSVHTVPYLTARISESQFTYTFPVTAGQKFIRLHFYPAHYQGFDRSKNFFSIKVGPFTLLNNFSASLTADYMGEASIIKEFCINLEKNQSLNVTFTPSMSNSYAFINGIEIVSMPRNLYYSRLDDQGLPFIGQQAHFHIDNFTALENVHRLNIGGRSIPAMGDTGMYRNWYDDFFYLVAAGVVPSNTSIKLNYSSIPPYTAPDDVYRTARSMGSDRKENLLYNLTWRLPVDSGFRYLVRLHFCEFDPSVEAVGDRRFRIFIDNKTAEAAFDVIETAGGKGVPTYKDYLVMIGNNADKRFALELQETADAEIEKINPGGEHAYPDIVFPVARDINVKSETKLDSRDCHGVDHSDSNNVIAVPNLIHDSGSFVSSDIMSSAI</sequence>
<dbReference type="PANTHER" id="PTHR34590">
    <property type="entry name" value="OS03G0124300 PROTEIN-RELATED"/>
    <property type="match status" value="1"/>
</dbReference>
<dbReference type="Pfam" id="PF12819">
    <property type="entry name" value="Malectin_like"/>
    <property type="match status" value="1"/>
</dbReference>
<evidence type="ECO:0000259" key="13">
    <source>
        <dbReference type="Pfam" id="PF12819"/>
    </source>
</evidence>
<dbReference type="GO" id="GO:0016020">
    <property type="term" value="C:membrane"/>
    <property type="evidence" value="ECO:0007669"/>
    <property type="project" value="UniProtKB-SubCell"/>
</dbReference>
<protein>
    <recommendedName>
        <fullName evidence="13">Malectin-like domain-containing protein</fullName>
    </recommendedName>
</protein>
<feature type="domain" description="Malectin-like" evidence="13">
    <location>
        <begin position="35"/>
        <end position="389"/>
    </location>
</feature>
<evidence type="ECO:0000256" key="3">
    <source>
        <dbReference type="ARBA" id="ARBA00022679"/>
    </source>
</evidence>
<keyword evidence="7" id="KW-0418">Kinase</keyword>
<reference evidence="15" key="1">
    <citation type="submission" date="2013-09" db="EMBL/GenBank/DDBJ databases">
        <title>Corchorus olitorius genome sequencing.</title>
        <authorList>
            <person name="Alam M."/>
            <person name="Haque M.S."/>
            <person name="Islam M.S."/>
            <person name="Emdad E.M."/>
            <person name="Islam M.M."/>
            <person name="Ahmed B."/>
            <person name="Halim A."/>
            <person name="Hossen Q.M.M."/>
            <person name="Hossain M.Z."/>
            <person name="Ahmed R."/>
            <person name="Khan M.M."/>
            <person name="Islam R."/>
            <person name="Rashid M.M."/>
            <person name="Khan S.A."/>
            <person name="Rahman M.S."/>
            <person name="Alam M."/>
            <person name="Yahiya A.S."/>
            <person name="Khan M.S."/>
            <person name="Azam M.S."/>
            <person name="Haque T."/>
            <person name="Lashkar M.Z.H."/>
            <person name="Akhand A.I."/>
            <person name="Morshed G."/>
            <person name="Roy S."/>
            <person name="Uddin K.S."/>
            <person name="Rabeya T."/>
            <person name="Hossain A.S."/>
            <person name="Chowdhury A."/>
            <person name="Snigdha A.R."/>
            <person name="Mortoza M.S."/>
            <person name="Matin S.A."/>
            <person name="Hoque S.M.E."/>
            <person name="Islam M.K."/>
            <person name="Roy D.K."/>
            <person name="Haider R."/>
            <person name="Moosa M.M."/>
            <person name="Elias S.M."/>
            <person name="Hasan A.M."/>
            <person name="Jahan S."/>
            <person name="Shafiuddin M."/>
            <person name="Mahmood N."/>
            <person name="Shommy N.S."/>
        </authorList>
    </citation>
    <scope>NUCLEOTIDE SEQUENCE [LARGE SCALE GENOMIC DNA]</scope>
    <source>
        <strain evidence="15">cv. O-4</strain>
    </source>
</reference>
<keyword evidence="11" id="KW-0325">Glycoprotein</keyword>
<dbReference type="OrthoDB" id="1720310at2759"/>
<evidence type="ECO:0000256" key="8">
    <source>
        <dbReference type="ARBA" id="ARBA00022840"/>
    </source>
</evidence>
<dbReference type="GO" id="GO:0004674">
    <property type="term" value="F:protein serine/threonine kinase activity"/>
    <property type="evidence" value="ECO:0007669"/>
    <property type="project" value="UniProtKB-KW"/>
</dbReference>
<dbReference type="GO" id="GO:0004714">
    <property type="term" value="F:transmembrane receptor protein tyrosine kinase activity"/>
    <property type="evidence" value="ECO:0007669"/>
    <property type="project" value="InterPro"/>
</dbReference>
<keyword evidence="3" id="KW-0808">Transferase</keyword>